<comment type="caution">
    <text evidence="1">The sequence shown here is derived from an EMBL/GenBank/DDBJ whole genome shotgun (WGS) entry which is preliminary data.</text>
</comment>
<dbReference type="Gene3D" id="3.30.1460.10">
    <property type="match status" value="1"/>
</dbReference>
<proteinExistence type="predicted"/>
<sequence>MVTLAALVDSLTKKLQISQWQISGDSTYQLDVDGSISLTLFAAKQRAFIISIFGQLKDDPIEYPHQLARIYQLALLRASDYQDALIMTDEKQMQLQRQLTLNGLTNDQFEAAISAQLNYADELLLIIQQSHSQKLTNSNVWFP</sequence>
<evidence type="ECO:0000313" key="1">
    <source>
        <dbReference type="EMBL" id="MDE1461005.1"/>
    </source>
</evidence>
<dbReference type="SUPFAM" id="SSF69635">
    <property type="entry name" value="Type III secretory system chaperone-like"/>
    <property type="match status" value="1"/>
</dbReference>
<dbReference type="EMBL" id="JAPMOU010000003">
    <property type="protein sequence ID" value="MDE1461005.1"/>
    <property type="molecule type" value="Genomic_DNA"/>
</dbReference>
<gene>
    <name evidence="1" type="ORF">ORQ98_03370</name>
</gene>
<reference evidence="1 2" key="1">
    <citation type="submission" date="2022-11" db="EMBL/GenBank/DDBJ databases">
        <title>Spartinivicinus poritis sp. nov., isolated from scleractinian coral Porites lutea.</title>
        <authorList>
            <person name="Zhang G."/>
            <person name="Cai L."/>
            <person name="Wei Q."/>
        </authorList>
    </citation>
    <scope>NUCLEOTIDE SEQUENCE [LARGE SCALE GENOMIC DNA]</scope>
    <source>
        <strain evidence="1 2">A2-2</strain>
    </source>
</reference>
<dbReference type="RefSeq" id="WP_274687374.1">
    <property type="nucleotide sequence ID" value="NZ_JAPMOU010000003.1"/>
</dbReference>
<dbReference type="Proteomes" id="UP001528823">
    <property type="component" value="Unassembled WGS sequence"/>
</dbReference>
<organism evidence="1 2">
    <name type="scientific">Spartinivicinus poritis</name>
    <dbReference type="NCBI Taxonomy" id="2994640"/>
    <lineage>
        <taxon>Bacteria</taxon>
        <taxon>Pseudomonadati</taxon>
        <taxon>Pseudomonadota</taxon>
        <taxon>Gammaproteobacteria</taxon>
        <taxon>Oceanospirillales</taxon>
        <taxon>Zooshikellaceae</taxon>
        <taxon>Spartinivicinus</taxon>
    </lineage>
</organism>
<dbReference type="Pfam" id="PF05932">
    <property type="entry name" value="CesT"/>
    <property type="match status" value="1"/>
</dbReference>
<keyword evidence="2" id="KW-1185">Reference proteome</keyword>
<protein>
    <submittedName>
        <fullName evidence="1">CesT family type III secretion system chaperone</fullName>
    </submittedName>
</protein>
<accession>A0ABT5U3Q6</accession>
<evidence type="ECO:0000313" key="2">
    <source>
        <dbReference type="Proteomes" id="UP001528823"/>
    </source>
</evidence>
<dbReference type="InterPro" id="IPR010261">
    <property type="entry name" value="Tir_chaperone"/>
</dbReference>
<name>A0ABT5U3Q6_9GAMM</name>